<dbReference type="KEGG" id="lpaa:BHS01_08800"/>
<evidence type="ECO:0000256" key="5">
    <source>
        <dbReference type="ARBA" id="ARBA00022857"/>
    </source>
</evidence>
<keyword evidence="3 8" id="KW-0418">Kinase</keyword>
<keyword evidence="1 8" id="KW-0808">Transferase</keyword>
<dbReference type="PANTHER" id="PTHR20275:SF0">
    <property type="entry name" value="NAD KINASE"/>
    <property type="match status" value="1"/>
</dbReference>
<evidence type="ECO:0000313" key="10">
    <source>
        <dbReference type="Proteomes" id="UP000516280"/>
    </source>
</evidence>
<dbReference type="InterPro" id="IPR016064">
    <property type="entry name" value="NAD/diacylglycerol_kinase_sf"/>
</dbReference>
<feature type="binding site" evidence="8">
    <location>
        <begin position="54"/>
        <end position="55"/>
    </location>
    <ligand>
        <name>NAD(+)</name>
        <dbReference type="ChEBI" id="CHEBI:57540"/>
    </ligand>
</feature>
<dbReference type="InterPro" id="IPR002504">
    <property type="entry name" value="NADK"/>
</dbReference>
<dbReference type="GO" id="GO:0006741">
    <property type="term" value="P:NADP+ biosynthetic process"/>
    <property type="evidence" value="ECO:0007669"/>
    <property type="project" value="UniProtKB-UniRule"/>
</dbReference>
<feature type="active site" description="Proton acceptor" evidence="8">
    <location>
        <position position="54"/>
    </location>
</feature>
<comment type="subcellular location">
    <subcellularLocation>
        <location evidence="8">Cytoplasm</location>
    </subcellularLocation>
</comment>
<dbReference type="InterPro" id="IPR017437">
    <property type="entry name" value="ATP-NAD_kinase_PpnK-typ_C"/>
</dbReference>
<feature type="binding site" evidence="8">
    <location>
        <position position="194"/>
    </location>
    <ligand>
        <name>NAD(+)</name>
        <dbReference type="ChEBI" id="CHEBI:57540"/>
    </ligand>
</feature>
<comment type="cofactor">
    <cofactor evidence="8">
        <name>a divalent metal cation</name>
        <dbReference type="ChEBI" id="CHEBI:60240"/>
    </cofactor>
</comment>
<comment type="similarity">
    <text evidence="8">Belongs to the NAD kinase family.</text>
</comment>
<keyword evidence="2 8" id="KW-0547">Nucleotide-binding</keyword>
<dbReference type="HAMAP" id="MF_00361">
    <property type="entry name" value="NAD_kinase"/>
    <property type="match status" value="1"/>
</dbReference>
<comment type="catalytic activity">
    <reaction evidence="7 8">
        <text>NAD(+) + ATP = ADP + NADP(+) + H(+)</text>
        <dbReference type="Rhea" id="RHEA:18629"/>
        <dbReference type="ChEBI" id="CHEBI:15378"/>
        <dbReference type="ChEBI" id="CHEBI:30616"/>
        <dbReference type="ChEBI" id="CHEBI:57540"/>
        <dbReference type="ChEBI" id="CHEBI:58349"/>
        <dbReference type="ChEBI" id="CHEBI:456216"/>
        <dbReference type="EC" id="2.7.1.23"/>
    </reaction>
</comment>
<dbReference type="AlphaFoldDB" id="A0A7L4WED2"/>
<protein>
    <recommendedName>
        <fullName evidence="8">NAD kinase</fullName>
        <ecNumber evidence="8">2.7.1.23</ecNumber>
    </recommendedName>
    <alternativeName>
        <fullName evidence="8">ATP-dependent NAD kinase</fullName>
    </alternativeName>
</protein>
<keyword evidence="4 8" id="KW-0067">ATP-binding</keyword>
<evidence type="ECO:0000256" key="6">
    <source>
        <dbReference type="ARBA" id="ARBA00023027"/>
    </source>
</evidence>
<evidence type="ECO:0000256" key="4">
    <source>
        <dbReference type="ARBA" id="ARBA00022840"/>
    </source>
</evidence>
<comment type="caution">
    <text evidence="8">Lacks conserved residue(s) required for the propagation of feature annotation.</text>
</comment>
<evidence type="ECO:0000256" key="3">
    <source>
        <dbReference type="ARBA" id="ARBA00022777"/>
    </source>
</evidence>
<name>A0A7L4WED2_9LACT</name>
<dbReference type="GO" id="GO:0005737">
    <property type="term" value="C:cytoplasm"/>
    <property type="evidence" value="ECO:0007669"/>
    <property type="project" value="UniProtKB-SubCell"/>
</dbReference>
<evidence type="ECO:0000313" key="9">
    <source>
        <dbReference type="EMBL" id="QDJ28616.1"/>
    </source>
</evidence>
<feature type="binding site" evidence="8">
    <location>
        <begin position="131"/>
        <end position="132"/>
    </location>
    <ligand>
        <name>NAD(+)</name>
        <dbReference type="ChEBI" id="CHEBI:57540"/>
    </ligand>
</feature>
<dbReference type="GO" id="GO:0003951">
    <property type="term" value="F:NAD+ kinase activity"/>
    <property type="evidence" value="ECO:0007669"/>
    <property type="project" value="UniProtKB-UniRule"/>
</dbReference>
<dbReference type="GO" id="GO:0046872">
    <property type="term" value="F:metal ion binding"/>
    <property type="evidence" value="ECO:0007669"/>
    <property type="project" value="UniProtKB-UniRule"/>
</dbReference>
<sequence>MILMKKTTGKKVWIIKNHYDKTTVIAAELEALCLAAGFIFDEKQPDIVISVGGDGTLLAALHYYETQLATVRFIGVHTGHLGFYADFQEHELDKLVDAIKHEDPSEAFRYPLLKVQIHFTDGSVKTHLALNESIIKRASKTLVADFKISDFLFEKFRGDGLSVSTPTGSTAYNKSIGGAVMHPRVKAFQVTEVASLNNLVYRTLGAPMIIAAKDTVTFVLEDANDYLLTVDQLEYFYDKIASVTYSLDGGEIAFVNGGHTGFWHRVKNAFIGEVK</sequence>
<comment type="function">
    <text evidence="8">Involved in the regulation of the intracellular balance of NAD and NADP, and is a key enzyme in the biosynthesis of NADP. Catalyzes specifically the phosphorylation on 2'-hydroxyl of the adenosine moiety of NAD to yield NADP.</text>
</comment>
<keyword evidence="5 8" id="KW-0521">NADP</keyword>
<gene>
    <name evidence="8" type="primary">nadK</name>
    <name evidence="9" type="ORF">BHS01_08800</name>
</gene>
<keyword evidence="6 8" id="KW-0520">NAD</keyword>
<evidence type="ECO:0000256" key="2">
    <source>
        <dbReference type="ARBA" id="ARBA00022741"/>
    </source>
</evidence>
<reference evidence="9 10" key="1">
    <citation type="submission" date="2016-09" db="EMBL/GenBank/DDBJ databases">
        <title>Lactic acid bacteria from MAP meat Genome sequencing and assembly.</title>
        <authorList>
            <person name="Behr J."/>
            <person name="Hilgarth M."/>
            <person name="Vogel R.F."/>
        </authorList>
    </citation>
    <scope>NUCLEOTIDE SEQUENCE [LARGE SCALE GENOMIC DNA]</scope>
    <source>
        <strain evidence="9 10">TMW21615</strain>
    </source>
</reference>
<accession>A0A7L4WED2</accession>
<dbReference type="NCBIfam" id="NF003424">
    <property type="entry name" value="PRK04885.1"/>
    <property type="match status" value="1"/>
</dbReference>
<dbReference type="Gene3D" id="2.60.200.30">
    <property type="entry name" value="Probable inorganic polyphosphate/atp-NAD kinase, domain 2"/>
    <property type="match status" value="1"/>
</dbReference>
<dbReference type="SUPFAM" id="SSF111331">
    <property type="entry name" value="NAD kinase/diacylglycerol kinase-like"/>
    <property type="match status" value="1"/>
</dbReference>
<dbReference type="InterPro" id="IPR017438">
    <property type="entry name" value="ATP-NAD_kinase_N"/>
</dbReference>
<evidence type="ECO:0000256" key="7">
    <source>
        <dbReference type="ARBA" id="ARBA00047925"/>
    </source>
</evidence>
<feature type="binding site" evidence="8">
    <location>
        <begin position="170"/>
        <end position="175"/>
    </location>
    <ligand>
        <name>NAD(+)</name>
        <dbReference type="ChEBI" id="CHEBI:57540"/>
    </ligand>
</feature>
<dbReference type="EMBL" id="CP017195">
    <property type="protein sequence ID" value="QDJ28616.1"/>
    <property type="molecule type" value="Genomic_DNA"/>
</dbReference>
<dbReference type="Gene3D" id="3.40.50.10330">
    <property type="entry name" value="Probable inorganic polyphosphate/atp-NAD kinase, domain 1"/>
    <property type="match status" value="1"/>
</dbReference>
<dbReference type="GO" id="GO:0019674">
    <property type="term" value="P:NAD+ metabolic process"/>
    <property type="evidence" value="ECO:0007669"/>
    <property type="project" value="InterPro"/>
</dbReference>
<dbReference type="GO" id="GO:0005524">
    <property type="term" value="F:ATP binding"/>
    <property type="evidence" value="ECO:0007669"/>
    <property type="project" value="UniProtKB-KW"/>
</dbReference>
<dbReference type="EC" id="2.7.1.23" evidence="8"/>
<dbReference type="GO" id="GO:0051287">
    <property type="term" value="F:NAD binding"/>
    <property type="evidence" value="ECO:0007669"/>
    <property type="project" value="UniProtKB-ARBA"/>
</dbReference>
<keyword evidence="8" id="KW-0963">Cytoplasm</keyword>
<proteinExistence type="inferred from homology"/>
<feature type="binding site" evidence="8">
    <location>
        <position position="159"/>
    </location>
    <ligand>
        <name>NAD(+)</name>
        <dbReference type="ChEBI" id="CHEBI:57540"/>
    </ligand>
</feature>
<evidence type="ECO:0000256" key="1">
    <source>
        <dbReference type="ARBA" id="ARBA00022679"/>
    </source>
</evidence>
<dbReference type="PANTHER" id="PTHR20275">
    <property type="entry name" value="NAD KINASE"/>
    <property type="match status" value="1"/>
</dbReference>
<organism evidence="9 10">
    <name type="scientific">Pseudolactococcus paracarnosus</name>
    <dbReference type="NCBI Taxonomy" id="2749962"/>
    <lineage>
        <taxon>Bacteria</taxon>
        <taxon>Bacillati</taxon>
        <taxon>Bacillota</taxon>
        <taxon>Bacilli</taxon>
        <taxon>Lactobacillales</taxon>
        <taxon>Streptococcaceae</taxon>
        <taxon>Pseudolactococcus</taxon>
    </lineage>
</organism>
<evidence type="ECO:0000256" key="8">
    <source>
        <dbReference type="HAMAP-Rule" id="MF_00361"/>
    </source>
</evidence>
<dbReference type="Pfam" id="PF20143">
    <property type="entry name" value="NAD_kinase_C"/>
    <property type="match status" value="1"/>
</dbReference>
<feature type="binding site" evidence="8">
    <location>
        <position position="157"/>
    </location>
    <ligand>
        <name>NAD(+)</name>
        <dbReference type="ChEBI" id="CHEBI:57540"/>
    </ligand>
</feature>
<dbReference type="Proteomes" id="UP000516280">
    <property type="component" value="Chromosome"/>
</dbReference>
<dbReference type="Pfam" id="PF01513">
    <property type="entry name" value="NAD_kinase"/>
    <property type="match status" value="1"/>
</dbReference>